<dbReference type="EC" id="3.4.11.21" evidence="4"/>
<evidence type="ECO:0000256" key="2">
    <source>
        <dbReference type="ARBA" id="ARBA00001947"/>
    </source>
</evidence>
<keyword evidence="7 11" id="KW-0479">Metal-binding</keyword>
<protein>
    <recommendedName>
        <fullName evidence="4">aspartyl aminopeptidase</fullName>
        <ecNumber evidence="4">3.4.11.21</ecNumber>
    </recommendedName>
</protein>
<evidence type="ECO:0000256" key="3">
    <source>
        <dbReference type="ARBA" id="ARBA00008290"/>
    </source>
</evidence>
<dbReference type="GO" id="GO:0005737">
    <property type="term" value="C:cytoplasm"/>
    <property type="evidence" value="ECO:0007669"/>
    <property type="project" value="UniProtKB-ARBA"/>
</dbReference>
<keyword evidence="10 11" id="KW-0482">Metalloprotease</keyword>
<accession>A0A1D2A4C5</accession>
<dbReference type="PANTHER" id="PTHR28570:SF3">
    <property type="entry name" value="ASPARTYL AMINOPEPTIDASE"/>
    <property type="match status" value="1"/>
</dbReference>
<dbReference type="GO" id="GO:0008237">
    <property type="term" value="F:metallopeptidase activity"/>
    <property type="evidence" value="ECO:0007669"/>
    <property type="project" value="UniProtKB-KW"/>
</dbReference>
<feature type="non-terminal residue" evidence="12">
    <location>
        <position position="1"/>
    </location>
</feature>
<comment type="catalytic activity">
    <reaction evidence="1">
        <text>Release of an N-terminal aspartate or glutamate from a peptide, with a preference for aspartate.</text>
        <dbReference type="EC" id="3.4.11.21"/>
    </reaction>
</comment>
<reference evidence="12" key="1">
    <citation type="submission" date="2015-08" db="EMBL/GenBank/DDBJ databases">
        <authorList>
            <person name="Babu N.S."/>
            <person name="Beckwith C.J."/>
            <person name="Beseler K.G."/>
            <person name="Brison A."/>
            <person name="Carone J.V."/>
            <person name="Caskin T.P."/>
            <person name="Diamond M."/>
            <person name="Durham M.E."/>
            <person name="Foxe J.M."/>
            <person name="Go M."/>
            <person name="Henderson B.A."/>
            <person name="Jones I.B."/>
            <person name="McGettigan J.A."/>
            <person name="Micheletti S.J."/>
            <person name="Nasrallah M.E."/>
            <person name="Ortiz D."/>
            <person name="Piller C.R."/>
            <person name="Privatt S.R."/>
            <person name="Schneider S.L."/>
            <person name="Sharp S."/>
            <person name="Smith T.C."/>
            <person name="Stanton J.D."/>
            <person name="Ullery H.E."/>
            <person name="Wilson R.J."/>
            <person name="Serrano M.G."/>
            <person name="Buck G."/>
            <person name="Lee V."/>
            <person name="Wang Y."/>
            <person name="Carvalho R."/>
            <person name="Voegtly L."/>
            <person name="Shi R."/>
            <person name="Duckworth R."/>
            <person name="Johnson A."/>
            <person name="Loviza R."/>
            <person name="Walstead R."/>
            <person name="Shah Z."/>
            <person name="Kiflezghi M."/>
            <person name="Wade K."/>
            <person name="Ball S.L."/>
            <person name="Bradley K.W."/>
            <person name="Asai D.J."/>
            <person name="Bowman C.A."/>
            <person name="Russell D.A."/>
            <person name="Pope W.H."/>
            <person name="Jacobs-Sera D."/>
            <person name="Hendrix R.W."/>
            <person name="Hatfull G.F."/>
        </authorList>
    </citation>
    <scope>NUCLEOTIDE SEQUENCE</scope>
</reference>
<dbReference type="InterPro" id="IPR001948">
    <property type="entry name" value="Peptidase_M18"/>
</dbReference>
<evidence type="ECO:0000256" key="5">
    <source>
        <dbReference type="ARBA" id="ARBA00022438"/>
    </source>
</evidence>
<evidence type="ECO:0000256" key="7">
    <source>
        <dbReference type="ARBA" id="ARBA00022723"/>
    </source>
</evidence>
<dbReference type="Gene3D" id="2.30.250.10">
    <property type="entry name" value="Aminopeptidase i, Domain 2"/>
    <property type="match status" value="1"/>
</dbReference>
<proteinExistence type="inferred from homology"/>
<keyword evidence="9 11" id="KW-0862">Zinc</keyword>
<dbReference type="GO" id="GO:0008270">
    <property type="term" value="F:zinc ion binding"/>
    <property type="evidence" value="ECO:0007669"/>
    <property type="project" value="InterPro"/>
</dbReference>
<evidence type="ECO:0000256" key="11">
    <source>
        <dbReference type="RuleBase" id="RU004386"/>
    </source>
</evidence>
<dbReference type="PRINTS" id="PR00932">
    <property type="entry name" value="AMINO1PTASE"/>
</dbReference>
<dbReference type="AlphaFoldDB" id="A0A1D2A4C5"/>
<dbReference type="PANTHER" id="PTHR28570">
    <property type="entry name" value="ASPARTYL AMINOPEPTIDASE"/>
    <property type="match status" value="1"/>
</dbReference>
<gene>
    <name evidence="12" type="ORF">g.2645</name>
</gene>
<keyword evidence="6 11" id="KW-0645">Protease</keyword>
<evidence type="ECO:0000256" key="6">
    <source>
        <dbReference type="ARBA" id="ARBA00022670"/>
    </source>
</evidence>
<dbReference type="CDD" id="cd05658">
    <property type="entry name" value="M18_DAP"/>
    <property type="match status" value="1"/>
</dbReference>
<evidence type="ECO:0000313" key="12">
    <source>
        <dbReference type="EMBL" id="JAT73988.1"/>
    </source>
</evidence>
<evidence type="ECO:0000256" key="4">
    <source>
        <dbReference type="ARBA" id="ARBA00011965"/>
    </source>
</evidence>
<evidence type="ECO:0000256" key="9">
    <source>
        <dbReference type="ARBA" id="ARBA00022833"/>
    </source>
</evidence>
<dbReference type="InterPro" id="IPR023358">
    <property type="entry name" value="Peptidase_M18_dom2"/>
</dbReference>
<dbReference type="EMBL" id="GDKF01004634">
    <property type="protein sequence ID" value="JAT73988.1"/>
    <property type="molecule type" value="Transcribed_RNA"/>
</dbReference>
<name>A0A1D2A4C5_AUXPR</name>
<sequence length="502" mass="53865">SKSLIHHRFLEIVNAVSLDRLCSGSWELWSIGAMASARSPRDDKLADDLLEYINDSDTQFHAVEQAKARLDAAGYMRLSERQSWDGLRPGGRYYFTRNDSTLVAFAVGARYEPGNGFYILGAHTDSPCFKLKPVSKCTKSGYAMVNVEPYGGLLQHTWFDRDLSVAGRVLIRTEEGSMQHKLVKVPEPILRIPMLAIHLQRDINSTGFNPNKQTECTPLLALQAALQDSEGPAVSEGRHHPWLLHILAKELGVRPEDIVDFDLNVIDTQAGVIGGAEGAFVFVGRLDNLCSSYLGLRALLDSDVSLASEAGVRVLALFDNEEVGSASAQGAAGPVLQDTIARVAAVLGGGAEGAVQRALQASFLLSADMAHALHPNYPDRHDAAHAPRLGDGIVLKHNANQRYATTAVSATLFREVCRQAGVPTADFAVRSDMGCGSTIGPILASGLGLRTVDVGLPQLSMHSIREMCAVADVGHGYRAFLAFYQTVSALDAALEGANAGPA</sequence>
<comment type="cofactor">
    <cofactor evidence="2">
        <name>Zn(2+)</name>
        <dbReference type="ChEBI" id="CHEBI:29105"/>
    </cofactor>
</comment>
<dbReference type="SUPFAM" id="SSF101821">
    <property type="entry name" value="Aminopeptidase/glucanase lid domain"/>
    <property type="match status" value="1"/>
</dbReference>
<dbReference type="GO" id="GO:0004177">
    <property type="term" value="F:aminopeptidase activity"/>
    <property type="evidence" value="ECO:0007669"/>
    <property type="project" value="UniProtKB-KW"/>
</dbReference>
<dbReference type="NCBIfam" id="NF002759">
    <property type="entry name" value="PRK02813.1"/>
    <property type="match status" value="1"/>
</dbReference>
<dbReference type="Gene3D" id="3.40.630.10">
    <property type="entry name" value="Zn peptidases"/>
    <property type="match status" value="1"/>
</dbReference>
<dbReference type="GO" id="GO:0006508">
    <property type="term" value="P:proteolysis"/>
    <property type="evidence" value="ECO:0007669"/>
    <property type="project" value="UniProtKB-KW"/>
</dbReference>
<dbReference type="FunFam" id="2.30.250.10:FF:000001">
    <property type="entry name" value="Aspartyl aminopeptidase 1"/>
    <property type="match status" value="1"/>
</dbReference>
<dbReference type="SUPFAM" id="SSF53187">
    <property type="entry name" value="Zn-dependent exopeptidases"/>
    <property type="match status" value="1"/>
</dbReference>
<keyword evidence="8 11" id="KW-0378">Hydrolase</keyword>
<comment type="similarity">
    <text evidence="3 11">Belongs to the peptidase M18 family.</text>
</comment>
<evidence type="ECO:0000256" key="8">
    <source>
        <dbReference type="ARBA" id="ARBA00022801"/>
    </source>
</evidence>
<evidence type="ECO:0000256" key="1">
    <source>
        <dbReference type="ARBA" id="ARBA00001335"/>
    </source>
</evidence>
<keyword evidence="5 11" id="KW-0031">Aminopeptidase</keyword>
<organism evidence="12">
    <name type="scientific">Auxenochlorella protothecoides</name>
    <name type="common">Green microalga</name>
    <name type="synonym">Chlorella protothecoides</name>
    <dbReference type="NCBI Taxonomy" id="3075"/>
    <lineage>
        <taxon>Eukaryota</taxon>
        <taxon>Viridiplantae</taxon>
        <taxon>Chlorophyta</taxon>
        <taxon>core chlorophytes</taxon>
        <taxon>Trebouxiophyceae</taxon>
        <taxon>Chlorellales</taxon>
        <taxon>Chlorellaceae</taxon>
        <taxon>Auxenochlorella</taxon>
    </lineage>
</organism>
<dbReference type="Pfam" id="PF02127">
    <property type="entry name" value="Peptidase_M18"/>
    <property type="match status" value="1"/>
</dbReference>
<evidence type="ECO:0000256" key="10">
    <source>
        <dbReference type="ARBA" id="ARBA00023049"/>
    </source>
</evidence>